<evidence type="ECO:0000313" key="3">
    <source>
        <dbReference type="Proteomes" id="UP000198211"/>
    </source>
</evidence>
<dbReference type="OrthoDB" id="117242at2759"/>
<dbReference type="InterPro" id="IPR045358">
    <property type="entry name" value="Ty3_capsid"/>
</dbReference>
<protein>
    <recommendedName>
        <fullName evidence="1">Ty3 transposon capsid-like protein domain-containing protein</fullName>
    </recommendedName>
</protein>
<dbReference type="AlphaFoldDB" id="A0A225UC82"/>
<feature type="non-terminal residue" evidence="2">
    <location>
        <position position="251"/>
    </location>
</feature>
<proteinExistence type="predicted"/>
<comment type="caution">
    <text evidence="2">The sequence shown here is derived from an EMBL/GenBank/DDBJ whole genome shotgun (WGS) entry which is preliminary data.</text>
</comment>
<dbReference type="EMBL" id="NBNE01022648">
    <property type="protein sequence ID" value="OWY90540.1"/>
    <property type="molecule type" value="Genomic_DNA"/>
</dbReference>
<name>A0A225UC82_9STRA</name>
<sequence>MTSMTSGTTQPGVTQQIVFREKPKSLKLTKFKGLDDSMPVTMWLKTVRAEVRRQAVTSGVVWQEKQLYHEVAAHLEGEAQRWFATVMESVPEDQESINTLADMLRTKYMGQRTGPELVDLLNERRQMRGERLIEYAQSLREIAERGDVSEDWLVNAFLKGMSSTTGATHVRGHRPLTLDEAVNLAIPHVGDYGEGYGVGLEAAMSAWDEREAKSGRGPLAAATATAAGHAQFGLEGDLASVVSGYGPAWGT</sequence>
<feature type="domain" description="Ty3 transposon capsid-like protein" evidence="1">
    <location>
        <begin position="27"/>
        <end position="189"/>
    </location>
</feature>
<reference evidence="3" key="1">
    <citation type="submission" date="2017-03" db="EMBL/GenBank/DDBJ databases">
        <title>Phytopthora megakarya and P. palmivora, two closely related causual agents of cacao black pod achieved similar genome size and gene model numbers by different mechanisms.</title>
        <authorList>
            <person name="Ali S."/>
            <person name="Shao J."/>
            <person name="Larry D.J."/>
            <person name="Kronmiller B."/>
            <person name="Shen D."/>
            <person name="Strem M.D."/>
            <person name="Melnick R.L."/>
            <person name="Guiltinan M.J."/>
            <person name="Tyler B.M."/>
            <person name="Meinhardt L.W."/>
            <person name="Bailey B.A."/>
        </authorList>
    </citation>
    <scope>NUCLEOTIDE SEQUENCE [LARGE SCALE GENOMIC DNA]</scope>
    <source>
        <strain evidence="3">zdho120</strain>
    </source>
</reference>
<evidence type="ECO:0000259" key="1">
    <source>
        <dbReference type="Pfam" id="PF19259"/>
    </source>
</evidence>
<dbReference type="PANTHER" id="PTHR33223:SF6">
    <property type="entry name" value="CCHC-TYPE DOMAIN-CONTAINING PROTEIN"/>
    <property type="match status" value="1"/>
</dbReference>
<keyword evidence="3" id="KW-1185">Reference proteome</keyword>
<dbReference type="Proteomes" id="UP000198211">
    <property type="component" value="Unassembled WGS sequence"/>
</dbReference>
<accession>A0A225UC82</accession>
<evidence type="ECO:0000313" key="2">
    <source>
        <dbReference type="EMBL" id="OWY90540.1"/>
    </source>
</evidence>
<dbReference type="PANTHER" id="PTHR33223">
    <property type="entry name" value="CCHC-TYPE DOMAIN-CONTAINING PROTEIN"/>
    <property type="match status" value="1"/>
</dbReference>
<organism evidence="2 3">
    <name type="scientific">Phytophthora megakarya</name>
    <dbReference type="NCBI Taxonomy" id="4795"/>
    <lineage>
        <taxon>Eukaryota</taxon>
        <taxon>Sar</taxon>
        <taxon>Stramenopiles</taxon>
        <taxon>Oomycota</taxon>
        <taxon>Peronosporomycetes</taxon>
        <taxon>Peronosporales</taxon>
        <taxon>Peronosporaceae</taxon>
        <taxon>Phytophthora</taxon>
    </lineage>
</organism>
<dbReference type="Pfam" id="PF19259">
    <property type="entry name" value="Ty3_capsid"/>
    <property type="match status" value="1"/>
</dbReference>
<gene>
    <name evidence="2" type="ORF">PHMEG_00041289</name>
</gene>